<comment type="similarity">
    <text evidence="1">Belongs to the short-chain fatty acyl-CoA assimilation regulator (ScfR) family.</text>
</comment>
<accession>A0A2T6A254</accession>
<evidence type="ECO:0000313" key="3">
    <source>
        <dbReference type="EMBL" id="PTX37875.1"/>
    </source>
</evidence>
<dbReference type="GO" id="GO:0003677">
    <property type="term" value="F:DNA binding"/>
    <property type="evidence" value="ECO:0007669"/>
    <property type="project" value="InterPro"/>
</dbReference>
<dbReference type="EMBL" id="QBKP01000047">
    <property type="protein sequence ID" value="PTX37875.1"/>
    <property type="molecule type" value="Genomic_DNA"/>
</dbReference>
<name>A0A2T6A254_9RHOB</name>
<reference evidence="3 4" key="1">
    <citation type="submission" date="2018-04" db="EMBL/GenBank/DDBJ databases">
        <title>Genomic Encyclopedia of Archaeal and Bacterial Type Strains, Phase II (KMG-II): from individual species to whole genera.</title>
        <authorList>
            <person name="Goeker M."/>
        </authorList>
    </citation>
    <scope>NUCLEOTIDE SEQUENCE [LARGE SCALE GENOMIC DNA]</scope>
    <source>
        <strain evidence="3 4">DSM 21823</strain>
    </source>
</reference>
<evidence type="ECO:0000256" key="1">
    <source>
        <dbReference type="ARBA" id="ARBA00007227"/>
    </source>
</evidence>
<dbReference type="CDD" id="cd00093">
    <property type="entry name" value="HTH_XRE"/>
    <property type="match status" value="1"/>
</dbReference>
<dbReference type="Pfam" id="PF01381">
    <property type="entry name" value="HTH_3"/>
    <property type="match status" value="1"/>
</dbReference>
<feature type="domain" description="HTH cro/C1-type" evidence="2">
    <location>
        <begin position="7"/>
        <end position="61"/>
    </location>
</feature>
<dbReference type="InterPro" id="IPR001387">
    <property type="entry name" value="Cro/C1-type_HTH"/>
</dbReference>
<dbReference type="OrthoDB" id="9794834at2"/>
<dbReference type="PANTHER" id="PTHR43236">
    <property type="entry name" value="ANTITOXIN HIGA1"/>
    <property type="match status" value="1"/>
</dbReference>
<organism evidence="3 4">
    <name type="scientific">Gemmobacter caeni</name>
    <dbReference type="NCBI Taxonomy" id="589035"/>
    <lineage>
        <taxon>Bacteria</taxon>
        <taxon>Pseudomonadati</taxon>
        <taxon>Pseudomonadota</taxon>
        <taxon>Alphaproteobacteria</taxon>
        <taxon>Rhodobacterales</taxon>
        <taxon>Paracoccaceae</taxon>
        <taxon>Gemmobacter</taxon>
    </lineage>
</organism>
<dbReference type="InterPro" id="IPR010982">
    <property type="entry name" value="Lambda_DNA-bd_dom_sf"/>
</dbReference>
<gene>
    <name evidence="3" type="ORF">C8N34_1477</name>
</gene>
<sequence>MFNRKRLAAARKRRKMTAKALAEKSGLSPVTITRLEGGQNEPDQGSIDRLAAALGYPAEFFMLSEELPELSTEMVSFRSLSNMSARERDAALSAGEIGVEMMDWAERVFSLPQPAFPDLRSMAEYSPEVAAEALRQSWGLGDRPIGAVLKLMESRGVRILGLSEETANVDAFSFWRGDTPYMFLNSFKSAERNLYDACHEMGHLILHRHGARNGARAAENEANAFASAFLMPRTDVLAHAPRFIDTRVIIRLKRRWKVSAMALAYRFRSLEILSEWQYRSICIELGQKGYRTAEPSGIERETSTVWKQILADMWAKRQGKNEIANALNLPLDEVEALLRGILPIEERVVGQALRVIK</sequence>
<dbReference type="Gene3D" id="1.10.10.2910">
    <property type="match status" value="1"/>
</dbReference>
<comment type="caution">
    <text evidence="3">The sequence shown here is derived from an EMBL/GenBank/DDBJ whole genome shotgun (WGS) entry which is preliminary data.</text>
</comment>
<dbReference type="Gene3D" id="1.10.260.40">
    <property type="entry name" value="lambda repressor-like DNA-binding domains"/>
    <property type="match status" value="1"/>
</dbReference>
<dbReference type="PROSITE" id="PS50943">
    <property type="entry name" value="HTH_CROC1"/>
    <property type="match status" value="1"/>
</dbReference>
<dbReference type="AlphaFoldDB" id="A0A2T6A254"/>
<dbReference type="InterPro" id="IPR052345">
    <property type="entry name" value="Rad_response_metalloprotease"/>
</dbReference>
<evidence type="ECO:0000313" key="4">
    <source>
        <dbReference type="Proteomes" id="UP000244224"/>
    </source>
</evidence>
<evidence type="ECO:0000259" key="2">
    <source>
        <dbReference type="PROSITE" id="PS50943"/>
    </source>
</evidence>
<keyword evidence="4" id="KW-1185">Reference proteome</keyword>
<dbReference type="Pfam" id="PF06114">
    <property type="entry name" value="Peptidase_M78"/>
    <property type="match status" value="1"/>
</dbReference>
<proteinExistence type="inferred from homology"/>
<protein>
    <submittedName>
        <fullName evidence="3">Zn-dependent peptidase ImmA (M78 family)</fullName>
    </submittedName>
</protein>
<dbReference type="InterPro" id="IPR010359">
    <property type="entry name" value="IrrE_HExxH"/>
</dbReference>
<dbReference type="PANTHER" id="PTHR43236:SF1">
    <property type="entry name" value="BLL7220 PROTEIN"/>
    <property type="match status" value="1"/>
</dbReference>
<dbReference type="SMART" id="SM00530">
    <property type="entry name" value="HTH_XRE"/>
    <property type="match status" value="1"/>
</dbReference>
<dbReference type="SUPFAM" id="SSF47413">
    <property type="entry name" value="lambda repressor-like DNA-binding domains"/>
    <property type="match status" value="1"/>
</dbReference>
<dbReference type="Proteomes" id="UP000244224">
    <property type="component" value="Unassembled WGS sequence"/>
</dbReference>
<dbReference type="RefSeq" id="WP_108131012.1">
    <property type="nucleotide sequence ID" value="NZ_QBKP01000047.1"/>
</dbReference>